<dbReference type="GO" id="GO:0046872">
    <property type="term" value="F:metal ion binding"/>
    <property type="evidence" value="ECO:0007669"/>
    <property type="project" value="UniProtKB-KW"/>
</dbReference>
<evidence type="ECO:0000256" key="6">
    <source>
        <dbReference type="ARBA" id="ARBA00023027"/>
    </source>
</evidence>
<dbReference type="InterPro" id="IPR016205">
    <property type="entry name" value="Glycerol_DH"/>
</dbReference>
<dbReference type="EMBL" id="CABFNB010000097">
    <property type="protein sequence ID" value="VTZ61925.1"/>
    <property type="molecule type" value="Genomic_DNA"/>
</dbReference>
<dbReference type="CDD" id="cd08175">
    <property type="entry name" value="G1PDH"/>
    <property type="match status" value="1"/>
</dbReference>
<gene>
    <name evidence="10" type="ORF">BMJ33_21260</name>
    <name evidence="11" type="ORF">EMEDMD4_310174</name>
</gene>
<evidence type="ECO:0000256" key="2">
    <source>
        <dbReference type="ARBA" id="ARBA00022516"/>
    </source>
</evidence>
<evidence type="ECO:0000256" key="8">
    <source>
        <dbReference type="ARBA" id="ARBA00023209"/>
    </source>
</evidence>
<dbReference type="InterPro" id="IPR032837">
    <property type="entry name" value="G1PDH"/>
</dbReference>
<dbReference type="OMA" id="DFICRST"/>
<dbReference type="GO" id="GO:0016614">
    <property type="term" value="F:oxidoreductase activity, acting on CH-OH group of donors"/>
    <property type="evidence" value="ECO:0007669"/>
    <property type="project" value="InterPro"/>
</dbReference>
<reference evidence="11" key="3">
    <citation type="submission" date="2019-06" db="EMBL/GenBank/DDBJ databases">
        <authorList>
            <person name="Le Quere A."/>
            <person name="Colella S."/>
        </authorList>
    </citation>
    <scope>NUCLEOTIDE SEQUENCE</scope>
    <source>
        <strain evidence="11">EmedicaeMD41</strain>
    </source>
</reference>
<reference evidence="10" key="1">
    <citation type="submission" date="2017-04" db="EMBL/GenBank/DDBJ databases">
        <authorList>
            <person name="Porter S."/>
            <person name="Friesen M.L."/>
            <person name="Faber-Hammond J."/>
        </authorList>
    </citation>
    <scope>NUCLEOTIDE SEQUENCE</scope>
    <source>
        <strain evidence="10">Str16</strain>
    </source>
</reference>
<keyword evidence="3" id="KW-0479">Metal-binding</keyword>
<evidence type="ECO:0000313" key="10">
    <source>
        <dbReference type="EMBL" id="PLU00678.1"/>
    </source>
</evidence>
<evidence type="ECO:0000256" key="5">
    <source>
        <dbReference type="ARBA" id="ARBA00023002"/>
    </source>
</evidence>
<dbReference type="GO" id="GO:0008654">
    <property type="term" value="P:phospholipid biosynthetic process"/>
    <property type="evidence" value="ECO:0007669"/>
    <property type="project" value="UniProtKB-KW"/>
</dbReference>
<name>A0A508WX82_9HYPH</name>
<protein>
    <submittedName>
        <fullName evidence="11">3-dehydroquinate synthase</fullName>
    </submittedName>
</protein>
<dbReference type="Gene3D" id="1.20.1090.10">
    <property type="entry name" value="Dehydroquinate synthase-like - alpha domain"/>
    <property type="match status" value="1"/>
</dbReference>
<keyword evidence="5" id="KW-0560">Oxidoreductase</keyword>
<keyword evidence="12" id="KW-1185">Reference proteome</keyword>
<keyword evidence="2" id="KW-0444">Lipid biosynthesis</keyword>
<keyword evidence="9" id="KW-1208">Phospholipid metabolism</keyword>
<dbReference type="SUPFAM" id="SSF56796">
    <property type="entry name" value="Dehydroquinate synthase-like"/>
    <property type="match status" value="1"/>
</dbReference>
<proteinExistence type="predicted"/>
<evidence type="ECO:0000256" key="4">
    <source>
        <dbReference type="ARBA" id="ARBA00022857"/>
    </source>
</evidence>
<evidence type="ECO:0000256" key="1">
    <source>
        <dbReference type="ARBA" id="ARBA00022490"/>
    </source>
</evidence>
<keyword evidence="8" id="KW-0594">Phospholipid biosynthesis</keyword>
<dbReference type="Gene3D" id="3.40.50.1970">
    <property type="match status" value="1"/>
</dbReference>
<accession>A0A508WX82</accession>
<evidence type="ECO:0000256" key="7">
    <source>
        <dbReference type="ARBA" id="ARBA00023098"/>
    </source>
</evidence>
<dbReference type="Proteomes" id="UP001190825">
    <property type="component" value="Unassembled WGS sequence"/>
</dbReference>
<dbReference type="AlphaFoldDB" id="A0A508WX82"/>
<evidence type="ECO:0000256" key="9">
    <source>
        <dbReference type="ARBA" id="ARBA00023264"/>
    </source>
</evidence>
<dbReference type="RefSeq" id="WP_012066917.1">
    <property type="nucleotide sequence ID" value="NZ_ATYC01000022.1"/>
</dbReference>
<evidence type="ECO:0000256" key="3">
    <source>
        <dbReference type="ARBA" id="ARBA00022723"/>
    </source>
</evidence>
<dbReference type="PANTHER" id="PTHR43616">
    <property type="entry name" value="GLYCEROL DEHYDROGENASE"/>
    <property type="match status" value="1"/>
</dbReference>
<evidence type="ECO:0000313" key="12">
    <source>
        <dbReference type="Proteomes" id="UP001190825"/>
    </source>
</evidence>
<evidence type="ECO:0000313" key="11">
    <source>
        <dbReference type="EMBL" id="VTZ61925.1"/>
    </source>
</evidence>
<keyword evidence="6" id="KW-0520">NAD</keyword>
<dbReference type="PANTHER" id="PTHR43616:SF5">
    <property type="entry name" value="GLYCEROL DEHYDROGENASE 1"/>
    <property type="match status" value="1"/>
</dbReference>
<keyword evidence="1" id="KW-0963">Cytoplasm</keyword>
<sequence length="451" mass="48417">METSRQQTIAADAPEGGWTTLIDDILAGNWVNPETGSPATVPYERIVIEESLDGAEADLVASLRLGERFTVVADERTWDAMGGRVASALKSLGPVDTVILDHPHADMAAVNDLDERLAKADAVVAVGSGTINDLCKFVTGRTNRRYAIFATAGSMNGYTSTTASITLENGLKVSLPSHAPAGFFVDLAVNAAAPRHLSAAGFADCLVRSVAQIDWWMSHRLIGSVYSSVPYMIQDADERALNSCAAGIARGSISANGYLHRVLTLCGLGVSFTGMSNHGSMGEHQVSHYIDCFAGEGHPGTLHGQQVGVATLTMARLQRIFLDSDKPPVIGPTRIDPADMARRMGDDIAAQCYAEIQPKIFDERSAAEMNERLAELWPTLRQELEAFALPVAQMEQLLRDAGGPMTAAELGLSGGFYREAVLHCREMRNRYTFLDIAADTGMLEDFVAGEA</sequence>
<keyword evidence="7" id="KW-0443">Lipid metabolism</keyword>
<reference evidence="10 12" key="2">
    <citation type="journal article" date="2018" name="FEMS Microbiol. Ecol.">
        <title>Co-invading symbiotic mutualists of Medicago polymorpha retain high ancestral diversity and contain diverse accessory genomes.</title>
        <authorList>
            <person name="Porter S.S."/>
            <person name="Faber-Hammond J.J."/>
            <person name="Friesen M.L."/>
        </authorList>
    </citation>
    <scope>NUCLEOTIDE SEQUENCE [LARGE SCALE GENOMIC DNA]</scope>
    <source>
        <strain evidence="10 12">Str16</strain>
    </source>
</reference>
<dbReference type="Proteomes" id="UP000507954">
    <property type="component" value="Unassembled WGS sequence"/>
</dbReference>
<dbReference type="Pfam" id="PF13685">
    <property type="entry name" value="Fe-ADH_2"/>
    <property type="match status" value="1"/>
</dbReference>
<dbReference type="EMBL" id="NBUC01000103">
    <property type="protein sequence ID" value="PLU00678.1"/>
    <property type="molecule type" value="Genomic_DNA"/>
</dbReference>
<keyword evidence="4" id="KW-0521">NADP</keyword>
<organism evidence="11">
    <name type="scientific">Sinorhizobium medicae</name>
    <dbReference type="NCBI Taxonomy" id="110321"/>
    <lineage>
        <taxon>Bacteria</taxon>
        <taxon>Pseudomonadati</taxon>
        <taxon>Pseudomonadota</taxon>
        <taxon>Alphaproteobacteria</taxon>
        <taxon>Hyphomicrobiales</taxon>
        <taxon>Rhizobiaceae</taxon>
        <taxon>Sinorhizobium/Ensifer group</taxon>
        <taxon>Sinorhizobium</taxon>
    </lineage>
</organism>
<dbReference type="GeneID" id="61611768"/>